<feature type="compositionally biased region" description="Polar residues" evidence="1">
    <location>
        <begin position="349"/>
        <end position="372"/>
    </location>
</feature>
<feature type="compositionally biased region" description="Polar residues" evidence="1">
    <location>
        <begin position="312"/>
        <end position="333"/>
    </location>
</feature>
<feature type="compositionally biased region" description="Low complexity" evidence="1">
    <location>
        <begin position="491"/>
        <end position="517"/>
    </location>
</feature>
<feature type="compositionally biased region" description="Polar residues" evidence="1">
    <location>
        <begin position="274"/>
        <end position="296"/>
    </location>
</feature>
<evidence type="ECO:0000259" key="2">
    <source>
        <dbReference type="Pfam" id="PF07223"/>
    </source>
</evidence>
<feature type="region of interest" description="Disordered" evidence="1">
    <location>
        <begin position="19"/>
        <end position="40"/>
    </location>
</feature>
<evidence type="ECO:0000313" key="4">
    <source>
        <dbReference type="Proteomes" id="UP001632038"/>
    </source>
</evidence>
<dbReference type="PANTHER" id="PTHR31805:SF14">
    <property type="entry name" value="RECEPTOR-LIKE KINASE, PUTATIVE (DUF1421)-RELATED"/>
    <property type="match status" value="1"/>
</dbReference>
<feature type="compositionally biased region" description="Low complexity" evidence="1">
    <location>
        <begin position="468"/>
        <end position="480"/>
    </location>
</feature>
<feature type="compositionally biased region" description="Low complexity" evidence="1">
    <location>
        <begin position="404"/>
        <end position="418"/>
    </location>
</feature>
<feature type="domain" description="DUF1421" evidence="2">
    <location>
        <begin position="553"/>
        <end position="596"/>
    </location>
</feature>
<evidence type="ECO:0000313" key="3">
    <source>
        <dbReference type="EMBL" id="KAL3629193.1"/>
    </source>
</evidence>
<feature type="region of interest" description="Disordered" evidence="1">
    <location>
        <begin position="349"/>
        <end position="521"/>
    </location>
</feature>
<keyword evidence="4" id="KW-1185">Reference proteome</keyword>
<proteinExistence type="predicted"/>
<feature type="compositionally biased region" description="Polar residues" evidence="1">
    <location>
        <begin position="234"/>
        <end position="254"/>
    </location>
</feature>
<gene>
    <name evidence="3" type="ORF">CASFOL_026415</name>
</gene>
<dbReference type="PANTHER" id="PTHR31805">
    <property type="entry name" value="RECEPTOR-LIKE KINASE, PUTATIVE (DUF1421)-RELATED"/>
    <property type="match status" value="1"/>
</dbReference>
<feature type="region of interest" description="Disordered" evidence="1">
    <location>
        <begin position="533"/>
        <end position="552"/>
    </location>
</feature>
<feature type="compositionally biased region" description="Pro residues" evidence="1">
    <location>
        <begin position="391"/>
        <end position="403"/>
    </location>
</feature>
<feature type="compositionally biased region" description="Low complexity" evidence="1">
    <location>
        <begin position="380"/>
        <end position="390"/>
    </location>
</feature>
<reference evidence="4" key="1">
    <citation type="journal article" date="2024" name="IScience">
        <title>Strigolactones Initiate the Formation of Haustorium-like Structures in Castilleja.</title>
        <authorList>
            <person name="Buerger M."/>
            <person name="Peterson D."/>
            <person name="Chory J."/>
        </authorList>
    </citation>
    <scope>NUCLEOTIDE SEQUENCE [LARGE SCALE GENOMIC DNA]</scope>
</reference>
<dbReference type="EMBL" id="JAVIJP010000034">
    <property type="protein sequence ID" value="KAL3629193.1"/>
    <property type="molecule type" value="Genomic_DNA"/>
</dbReference>
<protein>
    <recommendedName>
        <fullName evidence="2">DUF1421 domain-containing protein</fullName>
    </recommendedName>
</protein>
<sequence>MNNNTTSQYMDKQIMDLSNSQSPISTHDNNSGSNNNFIDFMNRPAEKKDDIASSYDFMPIRPTLGSSSPTADRSLNLDSGVEDAPLRTWNSVDSRINASPVRNYSSPDADEPAKFTLGRNHKSSDVPLDASLVSEIDRTMKKHMDNLMHAVDKISARLSQLETRTRNIEGSIDDLKAIVENNHGTTDGKMRLLENVLTEVHTGVQFIRDKQEIIEAQLQIAKLHQVPKTEQVETKNTANPCPTQTGVSTHQQFTQNIQPNAPPQPLPQQNIQPHVQQHPNQFPQNQIPHIPQQESSYFPPPNQVPKTEQVETKNTANPGPTQTDVSTHQQFTQHVQHNAQLLPQQNIKPHVQQHPNPFPQNQLPRIPQQESSYFPPPSQNPENPSQQYQIPLPPPQQQQPAPPSQLQHQYTSTPQPQYSQPPPPSQPQFSPVHPPVGHHPEETPYVQSQTYSLGIRPPSGIPPPPQYYGPNPNNYEPPSNRIGSGPGFSGSFGEPYPYSSSPEKSQHSSSSGIGQSGYPQLPTARILPQSQTLPTASAVGGGSGSESGNRVPIDDVVDRVTNMGFPREQVRATVRKLTENGQAVDLNIVLDKLMNDGDGQGLRGGWPFAR</sequence>
<feature type="region of interest" description="Disordered" evidence="1">
    <location>
        <begin position="229"/>
        <end position="333"/>
    </location>
</feature>
<accession>A0ABD3CHV4</accession>
<evidence type="ECO:0000256" key="1">
    <source>
        <dbReference type="SAM" id="MobiDB-lite"/>
    </source>
</evidence>
<comment type="caution">
    <text evidence="3">The sequence shown here is derived from an EMBL/GenBank/DDBJ whole genome shotgun (WGS) entry which is preliminary data.</text>
</comment>
<name>A0ABD3CHV4_9LAMI</name>
<dbReference type="Pfam" id="PF07223">
    <property type="entry name" value="DUF1421"/>
    <property type="match status" value="1"/>
</dbReference>
<dbReference type="Proteomes" id="UP001632038">
    <property type="component" value="Unassembled WGS sequence"/>
</dbReference>
<dbReference type="AlphaFoldDB" id="A0ABD3CHV4"/>
<dbReference type="InterPro" id="IPR010820">
    <property type="entry name" value="DUF1421"/>
</dbReference>
<feature type="compositionally biased region" description="Polar residues" evidence="1">
    <location>
        <begin position="19"/>
        <end position="37"/>
    </location>
</feature>
<organism evidence="3 4">
    <name type="scientific">Castilleja foliolosa</name>
    <dbReference type="NCBI Taxonomy" id="1961234"/>
    <lineage>
        <taxon>Eukaryota</taxon>
        <taxon>Viridiplantae</taxon>
        <taxon>Streptophyta</taxon>
        <taxon>Embryophyta</taxon>
        <taxon>Tracheophyta</taxon>
        <taxon>Spermatophyta</taxon>
        <taxon>Magnoliopsida</taxon>
        <taxon>eudicotyledons</taxon>
        <taxon>Gunneridae</taxon>
        <taxon>Pentapetalae</taxon>
        <taxon>asterids</taxon>
        <taxon>lamiids</taxon>
        <taxon>Lamiales</taxon>
        <taxon>Orobanchaceae</taxon>
        <taxon>Pedicularideae</taxon>
        <taxon>Castillejinae</taxon>
        <taxon>Castilleja</taxon>
    </lineage>
</organism>